<evidence type="ECO:0000256" key="1">
    <source>
        <dbReference type="SAM" id="Phobius"/>
    </source>
</evidence>
<keyword evidence="1" id="KW-0812">Transmembrane</keyword>
<dbReference type="InterPro" id="IPR008258">
    <property type="entry name" value="Transglycosylase_SLT_dom_1"/>
</dbReference>
<keyword evidence="4" id="KW-0378">Hydrolase</keyword>
<feature type="domain" description="M23ase beta-sheet core" evidence="3">
    <location>
        <begin position="230"/>
        <end position="328"/>
    </location>
</feature>
<dbReference type="InterPro" id="IPR016047">
    <property type="entry name" value="M23ase_b-sheet_dom"/>
</dbReference>
<dbReference type="Gene3D" id="1.10.530.10">
    <property type="match status" value="1"/>
</dbReference>
<feature type="transmembrane region" description="Helical" evidence="1">
    <location>
        <begin position="7"/>
        <end position="29"/>
    </location>
</feature>
<dbReference type="SUPFAM" id="SSF51261">
    <property type="entry name" value="Duplicated hybrid motif"/>
    <property type="match status" value="1"/>
</dbReference>
<dbReference type="EMBL" id="PVUE01000023">
    <property type="protein sequence ID" value="PRZ34806.1"/>
    <property type="molecule type" value="Genomic_DNA"/>
</dbReference>
<proteinExistence type="predicted"/>
<dbReference type="InterPro" id="IPR023346">
    <property type="entry name" value="Lysozyme-like_dom_sf"/>
</dbReference>
<name>A0A2T0ZEN2_9ACTN</name>
<dbReference type="Pfam" id="PF01551">
    <property type="entry name" value="Peptidase_M23"/>
    <property type="match status" value="1"/>
</dbReference>
<dbReference type="GO" id="GO:0016787">
    <property type="term" value="F:hydrolase activity"/>
    <property type="evidence" value="ECO:0007669"/>
    <property type="project" value="UniProtKB-KW"/>
</dbReference>
<dbReference type="PANTHER" id="PTHR37423:SF2">
    <property type="entry name" value="MEMBRANE-BOUND LYTIC MUREIN TRANSGLYCOSYLASE C"/>
    <property type="match status" value="1"/>
</dbReference>
<evidence type="ECO:0000313" key="4">
    <source>
        <dbReference type="EMBL" id="PRZ34806.1"/>
    </source>
</evidence>
<sequence>MVKILAGAAAIPIAIVIAIAIVFMIFFAGDPQQTPAAATSCTPAAGGGLRPGSVPNGWDADILAAASSAGIDPAILAAQLEAESGWDANATSGAGAQGLAQFMPGTWQAYGQGDPFDPHAAIAAQGVYMKTLKDSVAAIAQSTGADAVHLALAAYNAGPGAVEKYQGVPPYNETQKYVTKIADLAQSKFRADCQPAGAAPAPQPDGGAWTHPLPGSVLTSPYGPRWGVLHAGIDLSTPGHAGTEVAITAMTITWAGCKSDGYGCSVVGVANDGSGYMFRYGHMAEGTVAVATGQQVGAGTALGTEGATGDVTGRHLHLEIYNAGVPQNGYASSGFSTDPIPILIAHGVSV</sequence>
<comment type="caution">
    <text evidence="4">The sequence shown here is derived from an EMBL/GenBank/DDBJ whole genome shotgun (WGS) entry which is preliminary data.</text>
</comment>
<organism evidence="4 5">
    <name type="scientific">Antricoccus suffuscus</name>
    <dbReference type="NCBI Taxonomy" id="1629062"/>
    <lineage>
        <taxon>Bacteria</taxon>
        <taxon>Bacillati</taxon>
        <taxon>Actinomycetota</taxon>
        <taxon>Actinomycetes</taxon>
        <taxon>Geodermatophilales</taxon>
        <taxon>Antricoccaceae</taxon>
        <taxon>Antricoccus</taxon>
    </lineage>
</organism>
<evidence type="ECO:0000259" key="3">
    <source>
        <dbReference type="Pfam" id="PF01551"/>
    </source>
</evidence>
<dbReference type="Gene3D" id="2.70.70.10">
    <property type="entry name" value="Glucose Permease (Domain IIA)"/>
    <property type="match status" value="1"/>
</dbReference>
<dbReference type="Pfam" id="PF01464">
    <property type="entry name" value="SLT"/>
    <property type="match status" value="1"/>
</dbReference>
<dbReference type="AlphaFoldDB" id="A0A2T0ZEN2"/>
<protein>
    <submittedName>
        <fullName evidence="4">Murein DD-endopeptidase MepM/ murein hydrolase activator NlpD</fullName>
    </submittedName>
</protein>
<evidence type="ECO:0000259" key="2">
    <source>
        <dbReference type="Pfam" id="PF01464"/>
    </source>
</evidence>
<accession>A0A2T0ZEN2</accession>
<dbReference type="Proteomes" id="UP000237752">
    <property type="component" value="Unassembled WGS sequence"/>
</dbReference>
<dbReference type="CDD" id="cd12797">
    <property type="entry name" value="M23_peptidase"/>
    <property type="match status" value="1"/>
</dbReference>
<keyword evidence="1" id="KW-1133">Transmembrane helix</keyword>
<keyword evidence="5" id="KW-1185">Reference proteome</keyword>
<dbReference type="InterPro" id="IPR011055">
    <property type="entry name" value="Dup_hybrid_motif"/>
</dbReference>
<dbReference type="SUPFAM" id="SSF53955">
    <property type="entry name" value="Lysozyme-like"/>
    <property type="match status" value="1"/>
</dbReference>
<feature type="domain" description="Transglycosylase SLT" evidence="2">
    <location>
        <begin position="63"/>
        <end position="170"/>
    </location>
</feature>
<reference evidence="4 5" key="1">
    <citation type="submission" date="2018-03" db="EMBL/GenBank/DDBJ databases">
        <title>Genomic Encyclopedia of Archaeal and Bacterial Type Strains, Phase II (KMG-II): from individual species to whole genera.</title>
        <authorList>
            <person name="Goeker M."/>
        </authorList>
    </citation>
    <scope>NUCLEOTIDE SEQUENCE [LARGE SCALE GENOMIC DNA]</scope>
    <source>
        <strain evidence="4 5">DSM 100065</strain>
    </source>
</reference>
<dbReference type="PANTHER" id="PTHR37423">
    <property type="entry name" value="SOLUBLE LYTIC MUREIN TRANSGLYCOSYLASE-RELATED"/>
    <property type="match status" value="1"/>
</dbReference>
<dbReference type="CDD" id="cd00254">
    <property type="entry name" value="LT-like"/>
    <property type="match status" value="1"/>
</dbReference>
<keyword evidence="1" id="KW-0472">Membrane</keyword>
<dbReference type="RefSeq" id="WP_170111172.1">
    <property type="nucleotide sequence ID" value="NZ_PVUE01000023.1"/>
</dbReference>
<gene>
    <name evidence="4" type="ORF">CLV47_12338</name>
</gene>
<evidence type="ECO:0000313" key="5">
    <source>
        <dbReference type="Proteomes" id="UP000237752"/>
    </source>
</evidence>